<organism evidence="1 2">
    <name type="scientific">Rhamnusium bicolor</name>
    <dbReference type="NCBI Taxonomy" id="1586634"/>
    <lineage>
        <taxon>Eukaryota</taxon>
        <taxon>Metazoa</taxon>
        <taxon>Ecdysozoa</taxon>
        <taxon>Arthropoda</taxon>
        <taxon>Hexapoda</taxon>
        <taxon>Insecta</taxon>
        <taxon>Pterygota</taxon>
        <taxon>Neoptera</taxon>
        <taxon>Endopterygota</taxon>
        <taxon>Coleoptera</taxon>
        <taxon>Polyphaga</taxon>
        <taxon>Cucujiformia</taxon>
        <taxon>Chrysomeloidea</taxon>
        <taxon>Cerambycidae</taxon>
        <taxon>Lepturinae</taxon>
        <taxon>Rhagiini</taxon>
        <taxon>Rhamnusium</taxon>
    </lineage>
</organism>
<proteinExistence type="predicted"/>
<comment type="caution">
    <text evidence="1">The sequence shown here is derived from an EMBL/GenBank/DDBJ whole genome shotgun (WGS) entry which is preliminary data.</text>
</comment>
<keyword evidence="2" id="KW-1185">Reference proteome</keyword>
<protein>
    <submittedName>
        <fullName evidence="1">Uncharacterized protein</fullName>
    </submittedName>
</protein>
<dbReference type="AlphaFoldDB" id="A0AAV8WYU1"/>
<sequence>MITTPIIEIKKCRNNNLQRGIKDVCGLLMNVWFPFDIDYFPMRQFFYMIQLYSIYNSYVVSSTISFSIVESMEHVIFRIKHVKALFVEALNEENYDKRRTLLNRCIKYHNFVIR</sequence>
<accession>A0AAV8WYU1</accession>
<name>A0AAV8WYU1_9CUCU</name>
<reference evidence="1" key="1">
    <citation type="journal article" date="2023" name="Insect Mol. Biol.">
        <title>Genome sequencing provides insights into the evolution of gene families encoding plant cell wall-degrading enzymes in longhorned beetles.</title>
        <authorList>
            <person name="Shin N.R."/>
            <person name="Okamura Y."/>
            <person name="Kirsch R."/>
            <person name="Pauchet Y."/>
        </authorList>
    </citation>
    <scope>NUCLEOTIDE SEQUENCE</scope>
    <source>
        <strain evidence="1">RBIC_L_NR</strain>
    </source>
</reference>
<dbReference type="EMBL" id="JANEYF010004227">
    <property type="protein sequence ID" value="KAJ8931795.1"/>
    <property type="molecule type" value="Genomic_DNA"/>
</dbReference>
<evidence type="ECO:0000313" key="1">
    <source>
        <dbReference type="EMBL" id="KAJ8931795.1"/>
    </source>
</evidence>
<gene>
    <name evidence="1" type="ORF">NQ314_015251</name>
</gene>
<evidence type="ECO:0000313" key="2">
    <source>
        <dbReference type="Proteomes" id="UP001162156"/>
    </source>
</evidence>
<dbReference type="Proteomes" id="UP001162156">
    <property type="component" value="Unassembled WGS sequence"/>
</dbReference>